<gene>
    <name evidence="2" type="ORF">GOODEAATRI_029579</name>
</gene>
<evidence type="ECO:0000313" key="3">
    <source>
        <dbReference type="Proteomes" id="UP001476798"/>
    </source>
</evidence>
<feature type="compositionally biased region" description="Basic and acidic residues" evidence="1">
    <location>
        <begin position="84"/>
        <end position="106"/>
    </location>
</feature>
<protein>
    <submittedName>
        <fullName evidence="2">Uncharacterized protein</fullName>
    </submittedName>
</protein>
<feature type="region of interest" description="Disordered" evidence="1">
    <location>
        <begin position="1"/>
        <end position="106"/>
    </location>
</feature>
<keyword evidence="3" id="KW-1185">Reference proteome</keyword>
<dbReference type="EMBL" id="JAHRIO010034403">
    <property type="protein sequence ID" value="MEQ2169883.1"/>
    <property type="molecule type" value="Genomic_DNA"/>
</dbReference>
<accession>A0ABV0NES5</accession>
<reference evidence="2 3" key="1">
    <citation type="submission" date="2021-06" db="EMBL/GenBank/DDBJ databases">
        <authorList>
            <person name="Palmer J.M."/>
        </authorList>
    </citation>
    <scope>NUCLEOTIDE SEQUENCE [LARGE SCALE GENOMIC DNA]</scope>
    <source>
        <strain evidence="2 3">GA_2019</strain>
        <tissue evidence="2">Muscle</tissue>
    </source>
</reference>
<dbReference type="Proteomes" id="UP001476798">
    <property type="component" value="Unassembled WGS sequence"/>
</dbReference>
<organism evidence="2 3">
    <name type="scientific">Goodea atripinnis</name>
    <dbReference type="NCBI Taxonomy" id="208336"/>
    <lineage>
        <taxon>Eukaryota</taxon>
        <taxon>Metazoa</taxon>
        <taxon>Chordata</taxon>
        <taxon>Craniata</taxon>
        <taxon>Vertebrata</taxon>
        <taxon>Euteleostomi</taxon>
        <taxon>Actinopterygii</taxon>
        <taxon>Neopterygii</taxon>
        <taxon>Teleostei</taxon>
        <taxon>Neoteleostei</taxon>
        <taxon>Acanthomorphata</taxon>
        <taxon>Ovalentaria</taxon>
        <taxon>Atherinomorphae</taxon>
        <taxon>Cyprinodontiformes</taxon>
        <taxon>Goodeidae</taxon>
        <taxon>Goodea</taxon>
    </lineage>
</organism>
<feature type="compositionally biased region" description="Acidic residues" evidence="1">
    <location>
        <begin position="1"/>
        <end position="17"/>
    </location>
</feature>
<feature type="compositionally biased region" description="Polar residues" evidence="1">
    <location>
        <begin position="69"/>
        <end position="83"/>
    </location>
</feature>
<evidence type="ECO:0000313" key="2">
    <source>
        <dbReference type="EMBL" id="MEQ2169883.1"/>
    </source>
</evidence>
<proteinExistence type="predicted"/>
<sequence length="106" mass="11583">MREEDREEEDADEDEELGERKSNPILQKINGNGFAAAEASAGIRGRKKTIEDDIHPPHIHGTELIPLPLNTNGPQSTSINAKLSSDHREGGGAEKERKGKMVDEGN</sequence>
<name>A0ABV0NES5_9TELE</name>
<comment type="caution">
    <text evidence="2">The sequence shown here is derived from an EMBL/GenBank/DDBJ whole genome shotgun (WGS) entry which is preliminary data.</text>
</comment>
<evidence type="ECO:0000256" key="1">
    <source>
        <dbReference type="SAM" id="MobiDB-lite"/>
    </source>
</evidence>